<dbReference type="EMBL" id="FTNT01000013">
    <property type="protein sequence ID" value="SIS21300.1"/>
    <property type="molecule type" value="Genomic_DNA"/>
</dbReference>
<evidence type="ECO:0000256" key="1">
    <source>
        <dbReference type="SAM" id="MobiDB-lite"/>
    </source>
</evidence>
<accession>A0A1N7H9C5</accession>
<reference evidence="2 3" key="1">
    <citation type="submission" date="2017-01" db="EMBL/GenBank/DDBJ databases">
        <authorList>
            <person name="Mah S.A."/>
            <person name="Swanson W.J."/>
            <person name="Moy G.W."/>
            <person name="Vacquier V.D."/>
        </authorList>
    </citation>
    <scope>NUCLEOTIDE SEQUENCE [LARGE SCALE GENOMIC DNA]</scope>
    <source>
        <strain evidence="2 3">CPCC 203464</strain>
    </source>
</reference>
<proteinExistence type="predicted"/>
<dbReference type="AlphaFoldDB" id="A0A1N7H9C5"/>
<protein>
    <recommendedName>
        <fullName evidence="4">VOC domain-containing protein</fullName>
    </recommendedName>
</protein>
<gene>
    <name evidence="2" type="ORF">SAMN05445060_3721</name>
</gene>
<sequence>MDRCWLGLHPDRVRRSRQSTAENQSRRPALSSRGDGLTVHNDDVIDLGDFPPMFYFDDPDGNGLVFIEDRQA</sequence>
<evidence type="ECO:0008006" key="4">
    <source>
        <dbReference type="Google" id="ProtNLM"/>
    </source>
</evidence>
<name>A0A1N7H9C5_9NOCA</name>
<keyword evidence="3" id="KW-1185">Reference proteome</keyword>
<evidence type="ECO:0000313" key="2">
    <source>
        <dbReference type="EMBL" id="SIS21300.1"/>
    </source>
</evidence>
<evidence type="ECO:0000313" key="3">
    <source>
        <dbReference type="Proteomes" id="UP000186218"/>
    </source>
</evidence>
<feature type="region of interest" description="Disordered" evidence="1">
    <location>
        <begin position="9"/>
        <end position="38"/>
    </location>
</feature>
<organism evidence="2 3">
    <name type="scientific">Williamsia sterculiae</name>
    <dbReference type="NCBI Taxonomy" id="1344003"/>
    <lineage>
        <taxon>Bacteria</taxon>
        <taxon>Bacillati</taxon>
        <taxon>Actinomycetota</taxon>
        <taxon>Actinomycetes</taxon>
        <taxon>Mycobacteriales</taxon>
        <taxon>Nocardiaceae</taxon>
        <taxon>Williamsia</taxon>
    </lineage>
</organism>
<dbReference type="Proteomes" id="UP000186218">
    <property type="component" value="Unassembled WGS sequence"/>
</dbReference>